<organism evidence="2 3">
    <name type="scientific">Anabarilius grahami</name>
    <name type="common">Kanglang fish</name>
    <name type="synonym">Barilius grahami</name>
    <dbReference type="NCBI Taxonomy" id="495550"/>
    <lineage>
        <taxon>Eukaryota</taxon>
        <taxon>Metazoa</taxon>
        <taxon>Chordata</taxon>
        <taxon>Craniata</taxon>
        <taxon>Vertebrata</taxon>
        <taxon>Euteleostomi</taxon>
        <taxon>Actinopterygii</taxon>
        <taxon>Neopterygii</taxon>
        <taxon>Teleostei</taxon>
        <taxon>Ostariophysi</taxon>
        <taxon>Cypriniformes</taxon>
        <taxon>Xenocyprididae</taxon>
        <taxon>Xenocypridinae</taxon>
        <taxon>Xenocypridinae incertae sedis</taxon>
        <taxon>Anabarilius</taxon>
    </lineage>
</organism>
<sequence length="218" mass="23850">MSSIPVGWRGQGVTVEKVEATVPYPRGRVLRDSIPTFFSHDQNSRKAFPEEGKATETTPCPNGGNVWKTHMDWPGDSNAYGRSLTVLVPRGRTASPRHSAHSEPREWNRLKASTSGCTAVVKEGVAESEEAERHSLPAQTFLYDPEILEIALLLKRWVPLALGPAAEQKENETQDFPPGPLPREGAVRSPSPVEQSPPPLGPPSQEHFLAFFLEGLAA</sequence>
<keyword evidence="3" id="KW-1185">Reference proteome</keyword>
<evidence type="ECO:0000256" key="1">
    <source>
        <dbReference type="SAM" id="MobiDB-lite"/>
    </source>
</evidence>
<name>A0A3N0Y9N0_ANAGA</name>
<gene>
    <name evidence="2" type="ORF">DPX16_10943</name>
</gene>
<reference evidence="2 3" key="1">
    <citation type="submission" date="2018-10" db="EMBL/GenBank/DDBJ databases">
        <title>Genome assembly for a Yunnan-Guizhou Plateau 3E fish, Anabarilius grahami (Regan), and its evolutionary and genetic applications.</title>
        <authorList>
            <person name="Jiang W."/>
        </authorList>
    </citation>
    <scope>NUCLEOTIDE SEQUENCE [LARGE SCALE GENOMIC DNA]</scope>
    <source>
        <strain evidence="2">AG-KIZ</strain>
        <tissue evidence="2">Muscle</tissue>
    </source>
</reference>
<evidence type="ECO:0000313" key="3">
    <source>
        <dbReference type="Proteomes" id="UP000281406"/>
    </source>
</evidence>
<comment type="caution">
    <text evidence="2">The sequence shown here is derived from an EMBL/GenBank/DDBJ whole genome shotgun (WGS) entry which is preliminary data.</text>
</comment>
<dbReference type="AlphaFoldDB" id="A0A3N0Y9N0"/>
<dbReference type="EMBL" id="RJVU01049122">
    <property type="protein sequence ID" value="ROL42887.1"/>
    <property type="molecule type" value="Genomic_DNA"/>
</dbReference>
<dbReference type="Proteomes" id="UP000281406">
    <property type="component" value="Unassembled WGS sequence"/>
</dbReference>
<evidence type="ECO:0000313" key="2">
    <source>
        <dbReference type="EMBL" id="ROL42887.1"/>
    </source>
</evidence>
<accession>A0A3N0Y9N0</accession>
<feature type="region of interest" description="Disordered" evidence="1">
    <location>
        <begin position="166"/>
        <end position="206"/>
    </location>
</feature>
<proteinExistence type="predicted"/>
<feature type="region of interest" description="Disordered" evidence="1">
    <location>
        <begin position="40"/>
        <end position="65"/>
    </location>
</feature>
<protein>
    <submittedName>
        <fullName evidence="2">Uncharacterized protein</fullName>
    </submittedName>
</protein>
<feature type="compositionally biased region" description="Basic and acidic residues" evidence="1">
    <location>
        <begin position="42"/>
        <end position="54"/>
    </location>
</feature>